<keyword evidence="3" id="KW-1185">Reference proteome</keyword>
<feature type="compositionally biased region" description="Basic and acidic residues" evidence="1">
    <location>
        <begin position="42"/>
        <end position="56"/>
    </location>
</feature>
<reference evidence="2 3" key="1">
    <citation type="journal article" date="2015" name="Proc. Natl. Acad. Sci. U.S.A.">
        <title>The resurrection genome of Boea hygrometrica: A blueprint for survival of dehydration.</title>
        <authorList>
            <person name="Xiao L."/>
            <person name="Yang G."/>
            <person name="Zhang L."/>
            <person name="Yang X."/>
            <person name="Zhao S."/>
            <person name="Ji Z."/>
            <person name="Zhou Q."/>
            <person name="Hu M."/>
            <person name="Wang Y."/>
            <person name="Chen M."/>
            <person name="Xu Y."/>
            <person name="Jin H."/>
            <person name="Xiao X."/>
            <person name="Hu G."/>
            <person name="Bao F."/>
            <person name="Hu Y."/>
            <person name="Wan P."/>
            <person name="Li L."/>
            <person name="Deng X."/>
            <person name="Kuang T."/>
            <person name="Xiang C."/>
            <person name="Zhu J.K."/>
            <person name="Oliver M.J."/>
            <person name="He Y."/>
        </authorList>
    </citation>
    <scope>NUCLEOTIDE SEQUENCE [LARGE SCALE GENOMIC DNA]</scope>
    <source>
        <strain evidence="3">cv. XS01</strain>
    </source>
</reference>
<dbReference type="AlphaFoldDB" id="A0A2Z7AWX6"/>
<dbReference type="Proteomes" id="UP000250235">
    <property type="component" value="Unassembled WGS sequence"/>
</dbReference>
<accession>A0A2Z7AWX6</accession>
<gene>
    <name evidence="2" type="ORF">F511_35432</name>
</gene>
<sequence>MLRDSVPARFSLQYWYGKKDLFEGFPTLPRTRKSEVGVNGNRPEKLRVNSDPRVGEDEGESWEKICSIRNSNSNHGMPSNVSQLITILTGITPQQVIGATHPFPIAQLPEMEKLSPKTQSNPQPLMDWWYLRAPSNSYYENAHKLPSISPSE</sequence>
<feature type="region of interest" description="Disordered" evidence="1">
    <location>
        <begin position="33"/>
        <end position="60"/>
    </location>
</feature>
<protein>
    <submittedName>
        <fullName evidence="2">Starch synthase 1, chloroplastic/amyloplastic-like</fullName>
    </submittedName>
</protein>
<evidence type="ECO:0000313" key="2">
    <source>
        <dbReference type="EMBL" id="KZV26364.1"/>
    </source>
</evidence>
<evidence type="ECO:0000313" key="3">
    <source>
        <dbReference type="Proteomes" id="UP000250235"/>
    </source>
</evidence>
<organism evidence="2 3">
    <name type="scientific">Dorcoceras hygrometricum</name>
    <dbReference type="NCBI Taxonomy" id="472368"/>
    <lineage>
        <taxon>Eukaryota</taxon>
        <taxon>Viridiplantae</taxon>
        <taxon>Streptophyta</taxon>
        <taxon>Embryophyta</taxon>
        <taxon>Tracheophyta</taxon>
        <taxon>Spermatophyta</taxon>
        <taxon>Magnoliopsida</taxon>
        <taxon>eudicotyledons</taxon>
        <taxon>Gunneridae</taxon>
        <taxon>Pentapetalae</taxon>
        <taxon>asterids</taxon>
        <taxon>lamiids</taxon>
        <taxon>Lamiales</taxon>
        <taxon>Gesneriaceae</taxon>
        <taxon>Didymocarpoideae</taxon>
        <taxon>Trichosporeae</taxon>
        <taxon>Loxocarpinae</taxon>
        <taxon>Dorcoceras</taxon>
    </lineage>
</organism>
<proteinExistence type="predicted"/>
<name>A0A2Z7AWX6_9LAMI</name>
<dbReference type="EMBL" id="KV011278">
    <property type="protein sequence ID" value="KZV26364.1"/>
    <property type="molecule type" value="Genomic_DNA"/>
</dbReference>
<evidence type="ECO:0000256" key="1">
    <source>
        <dbReference type="SAM" id="MobiDB-lite"/>
    </source>
</evidence>